<evidence type="ECO:0000313" key="1">
    <source>
        <dbReference type="EMBL" id="QGQ95483.1"/>
    </source>
</evidence>
<accession>A0A6B8RIW6</accession>
<dbReference type="EMBL" id="CP034235">
    <property type="protein sequence ID" value="QGQ95483.1"/>
    <property type="molecule type" value="Genomic_DNA"/>
</dbReference>
<dbReference type="KEGG" id="ppsc:EHS13_11605"/>
<evidence type="ECO:0000313" key="2">
    <source>
        <dbReference type="Proteomes" id="UP000426246"/>
    </source>
</evidence>
<organism evidence="1 2">
    <name type="scientific">Paenibacillus psychroresistens</name>
    <dbReference type="NCBI Taxonomy" id="1778678"/>
    <lineage>
        <taxon>Bacteria</taxon>
        <taxon>Bacillati</taxon>
        <taxon>Bacillota</taxon>
        <taxon>Bacilli</taxon>
        <taxon>Bacillales</taxon>
        <taxon>Paenibacillaceae</taxon>
        <taxon>Paenibacillus</taxon>
    </lineage>
</organism>
<dbReference type="AlphaFoldDB" id="A0A6B8RIW6"/>
<dbReference type="InterPro" id="IPR001539">
    <property type="entry name" value="Peptidase_U32"/>
</dbReference>
<dbReference type="RefSeq" id="WP_155700520.1">
    <property type="nucleotide sequence ID" value="NZ_CP034235.1"/>
</dbReference>
<proteinExistence type="predicted"/>
<name>A0A6B8RIW6_9BACL</name>
<protein>
    <submittedName>
        <fullName evidence="1">Uncharacterized protein</fullName>
    </submittedName>
</protein>
<keyword evidence="2" id="KW-1185">Reference proteome</keyword>
<dbReference type="Proteomes" id="UP000426246">
    <property type="component" value="Chromosome"/>
</dbReference>
<dbReference type="Pfam" id="PF01136">
    <property type="entry name" value="Peptidase_U32"/>
    <property type="match status" value="1"/>
</dbReference>
<gene>
    <name evidence="1" type="ORF">EHS13_11605</name>
</gene>
<reference evidence="2" key="1">
    <citation type="submission" date="2018-11" db="EMBL/GenBank/DDBJ databases">
        <title>Complete genome sequence of Paenibacillus sp. ML311-T8.</title>
        <authorList>
            <person name="Nam Y.-D."/>
            <person name="Kang J."/>
            <person name="Chung W.-H."/>
            <person name="Park Y.S."/>
        </authorList>
    </citation>
    <scope>NUCLEOTIDE SEQUENCE [LARGE SCALE GENOMIC DNA]</scope>
    <source>
        <strain evidence="2">ML311-T8</strain>
    </source>
</reference>
<dbReference type="OrthoDB" id="9807498at2"/>
<sequence length="70" mass="7727">MKKPELLVTTGSIAEIRVLIQAGADAVIFGDPAVLMATRNAAVAIPMHWNPEMMTNIFHSKRNMVSNYRS</sequence>